<proteinExistence type="predicted"/>
<dbReference type="EMBL" id="BLKS01000001">
    <property type="protein sequence ID" value="GFG49472.1"/>
    <property type="molecule type" value="Genomic_DNA"/>
</dbReference>
<feature type="chain" id="PRO_5029912111" evidence="1">
    <location>
        <begin position="25"/>
        <end position="130"/>
    </location>
</feature>
<organism evidence="2 3">
    <name type="scientific">Mycolicibacterium agri</name>
    <name type="common">Mycobacterium agri</name>
    <dbReference type="NCBI Taxonomy" id="36811"/>
    <lineage>
        <taxon>Bacteria</taxon>
        <taxon>Bacillati</taxon>
        <taxon>Actinomycetota</taxon>
        <taxon>Actinomycetes</taxon>
        <taxon>Mycobacteriales</taxon>
        <taxon>Mycobacteriaceae</taxon>
        <taxon>Mycolicibacterium</taxon>
    </lineage>
</organism>
<sequence>MTRAPFVAAAAAALALCAAPTAGAAPGDTPVPNMKDGVALGTPCTNTTRFVFGWDANGNVLACRSPLPGEQSQWVPGGKLVGVRAIRSECILDVYGQSPDFRQHVAAQSPDGLPLFCEYPWNFWAVHPAA</sequence>
<protein>
    <submittedName>
        <fullName evidence="2">Uncharacterized protein</fullName>
    </submittedName>
</protein>
<reference evidence="2 3" key="1">
    <citation type="journal article" date="2019" name="Emerg. Microbes Infect.">
        <title>Comprehensive subspecies identification of 175 nontuberculous mycobacteria species based on 7547 genomic profiles.</title>
        <authorList>
            <person name="Matsumoto Y."/>
            <person name="Kinjo T."/>
            <person name="Motooka D."/>
            <person name="Nabeya D."/>
            <person name="Jung N."/>
            <person name="Uechi K."/>
            <person name="Horii T."/>
            <person name="Iida T."/>
            <person name="Fujita J."/>
            <person name="Nakamura S."/>
        </authorList>
    </citation>
    <scope>NUCLEOTIDE SEQUENCE [LARGE SCALE GENOMIC DNA]</scope>
    <source>
        <strain evidence="2 3">JCM 6377</strain>
    </source>
</reference>
<evidence type="ECO:0000313" key="3">
    <source>
        <dbReference type="Proteomes" id="UP000465302"/>
    </source>
</evidence>
<comment type="caution">
    <text evidence="2">The sequence shown here is derived from an EMBL/GenBank/DDBJ whole genome shotgun (WGS) entry which is preliminary data.</text>
</comment>
<gene>
    <name evidence="2" type="ORF">MAGR_09130</name>
</gene>
<evidence type="ECO:0000256" key="1">
    <source>
        <dbReference type="SAM" id="SignalP"/>
    </source>
</evidence>
<feature type="signal peptide" evidence="1">
    <location>
        <begin position="1"/>
        <end position="24"/>
    </location>
</feature>
<evidence type="ECO:0000313" key="2">
    <source>
        <dbReference type="EMBL" id="GFG49472.1"/>
    </source>
</evidence>
<name>A0A7I9VVK8_MYCAG</name>
<keyword evidence="1" id="KW-0732">Signal</keyword>
<dbReference type="Proteomes" id="UP000465302">
    <property type="component" value="Unassembled WGS sequence"/>
</dbReference>
<dbReference type="AlphaFoldDB" id="A0A7I9VVK8"/>
<accession>A0A7I9VVK8</accession>